<dbReference type="KEGG" id="acan:ACA1_376190"/>
<dbReference type="Proteomes" id="UP000011083">
    <property type="component" value="Unassembled WGS sequence"/>
</dbReference>
<evidence type="ECO:0000313" key="3">
    <source>
        <dbReference type="EMBL" id="ELR24159.1"/>
    </source>
</evidence>
<dbReference type="GeneID" id="14925165"/>
<feature type="domain" description="UspA" evidence="2">
    <location>
        <begin position="135"/>
        <end position="270"/>
    </location>
</feature>
<dbReference type="RefSeq" id="XP_004353687.1">
    <property type="nucleotide sequence ID" value="XM_004353635.1"/>
</dbReference>
<name>L8HF86_ACACF</name>
<protein>
    <recommendedName>
        <fullName evidence="2">UspA domain-containing protein</fullName>
    </recommendedName>
</protein>
<feature type="compositionally biased region" description="Acidic residues" evidence="1">
    <location>
        <begin position="46"/>
        <end position="55"/>
    </location>
</feature>
<evidence type="ECO:0000259" key="2">
    <source>
        <dbReference type="Pfam" id="PF00582"/>
    </source>
</evidence>
<dbReference type="Gene3D" id="3.40.50.620">
    <property type="entry name" value="HUPs"/>
    <property type="match status" value="1"/>
</dbReference>
<reference evidence="3 4" key="1">
    <citation type="journal article" date="2013" name="Genome Biol.">
        <title>Genome of Acanthamoeba castellanii highlights extensive lateral gene transfer and early evolution of tyrosine kinase signaling.</title>
        <authorList>
            <person name="Clarke M."/>
            <person name="Lohan A.J."/>
            <person name="Liu B."/>
            <person name="Lagkouvardos I."/>
            <person name="Roy S."/>
            <person name="Zafar N."/>
            <person name="Bertelli C."/>
            <person name="Schilde C."/>
            <person name="Kianianmomeni A."/>
            <person name="Burglin T.R."/>
            <person name="Frech C."/>
            <person name="Turcotte B."/>
            <person name="Kopec K.O."/>
            <person name="Synnott J.M."/>
            <person name="Choo C."/>
            <person name="Paponov I."/>
            <person name="Finkler A."/>
            <person name="Soon Heng Tan C."/>
            <person name="Hutchins A.P."/>
            <person name="Weinmeier T."/>
            <person name="Rattei T."/>
            <person name="Chu J.S."/>
            <person name="Gimenez G."/>
            <person name="Irimia M."/>
            <person name="Rigden D.J."/>
            <person name="Fitzpatrick D.A."/>
            <person name="Lorenzo-Morales J."/>
            <person name="Bateman A."/>
            <person name="Chiu C.H."/>
            <person name="Tang P."/>
            <person name="Hegemann P."/>
            <person name="Fromm H."/>
            <person name="Raoult D."/>
            <person name="Greub G."/>
            <person name="Miranda-Saavedra D."/>
            <person name="Chen N."/>
            <person name="Nash P."/>
            <person name="Ginger M.L."/>
            <person name="Horn M."/>
            <person name="Schaap P."/>
            <person name="Caler L."/>
            <person name="Loftus B."/>
        </authorList>
    </citation>
    <scope>NUCLEOTIDE SEQUENCE [LARGE SCALE GENOMIC DNA]</scope>
    <source>
        <strain evidence="3 4">Neff</strain>
    </source>
</reference>
<dbReference type="InterPro" id="IPR006016">
    <property type="entry name" value="UspA"/>
</dbReference>
<proteinExistence type="predicted"/>
<evidence type="ECO:0000313" key="4">
    <source>
        <dbReference type="Proteomes" id="UP000011083"/>
    </source>
</evidence>
<gene>
    <name evidence="3" type="ORF">ACA1_376190</name>
</gene>
<organism evidence="3 4">
    <name type="scientific">Acanthamoeba castellanii (strain ATCC 30010 / Neff)</name>
    <dbReference type="NCBI Taxonomy" id="1257118"/>
    <lineage>
        <taxon>Eukaryota</taxon>
        <taxon>Amoebozoa</taxon>
        <taxon>Discosea</taxon>
        <taxon>Longamoebia</taxon>
        <taxon>Centramoebida</taxon>
        <taxon>Acanthamoebidae</taxon>
        <taxon>Acanthamoeba</taxon>
    </lineage>
</organism>
<dbReference type="Pfam" id="PF00582">
    <property type="entry name" value="Usp"/>
    <property type="match status" value="1"/>
</dbReference>
<keyword evidence="4" id="KW-1185">Reference proteome</keyword>
<dbReference type="SUPFAM" id="SSF52402">
    <property type="entry name" value="Adenine nucleotide alpha hydrolases-like"/>
    <property type="match status" value="1"/>
</dbReference>
<dbReference type="OrthoDB" id="33564at2759"/>
<accession>L8HF86</accession>
<dbReference type="EMBL" id="KB007836">
    <property type="protein sequence ID" value="ELR24159.1"/>
    <property type="molecule type" value="Genomic_DNA"/>
</dbReference>
<sequence>MHSFWAKLGFNSCAGYGHLEDDPAEKKHHRKSTNEGEEGLLHSSEDEWSDDDYDSDSAGAAESQILLPSYKKKVMHPRVCTMAQAETYLIDSLDLLWQVTEEQTTWRKQMVSYNCLHRGTDLDRPRAITGGKQWLVAIDGSEAAHRGWERALELVDPSQDHIMVVVIRDKTIPRRYARNEAEELRLRYELWRWACHIITPYSRQLQSVLEPSRYTVMVGEAVDKRRLLCELCERYEVDTLVVGKHARHERNPNHRHWRALGSYVTKHAPCRQVAVL</sequence>
<evidence type="ECO:0000256" key="1">
    <source>
        <dbReference type="SAM" id="MobiDB-lite"/>
    </source>
</evidence>
<feature type="region of interest" description="Disordered" evidence="1">
    <location>
        <begin position="21"/>
        <end position="56"/>
    </location>
</feature>
<dbReference type="InterPro" id="IPR014729">
    <property type="entry name" value="Rossmann-like_a/b/a_fold"/>
</dbReference>
<dbReference type="AlphaFoldDB" id="L8HF86"/>
<dbReference type="CDD" id="cd00293">
    <property type="entry name" value="USP-like"/>
    <property type="match status" value="1"/>
</dbReference>
<dbReference type="VEuPathDB" id="AmoebaDB:ACA1_376190"/>